<dbReference type="GO" id="GO:0000776">
    <property type="term" value="C:kinetochore"/>
    <property type="evidence" value="ECO:0007669"/>
    <property type="project" value="UniProtKB-ARBA"/>
</dbReference>
<keyword evidence="3" id="KW-0418">Kinase</keyword>
<keyword evidence="4" id="KW-1185">Reference proteome</keyword>
<feature type="region of interest" description="Disordered" evidence="1">
    <location>
        <begin position="434"/>
        <end position="529"/>
    </location>
</feature>
<dbReference type="Gene3D" id="1.25.40.430">
    <property type="match status" value="1"/>
</dbReference>
<name>A0A091HB25_BUCRH</name>
<evidence type="ECO:0000313" key="3">
    <source>
        <dbReference type="EMBL" id="KFO92679.1"/>
    </source>
</evidence>
<gene>
    <name evidence="3" type="ORF">N320_09742</name>
</gene>
<dbReference type="PANTHER" id="PTHR14030">
    <property type="entry name" value="MITOTIC CHECKPOINT SERINE/THREONINE-PROTEIN KINASE BUB1"/>
    <property type="match status" value="1"/>
</dbReference>
<proteinExistence type="predicted"/>
<dbReference type="Proteomes" id="UP000054064">
    <property type="component" value="Unassembled WGS sequence"/>
</dbReference>
<evidence type="ECO:0000256" key="1">
    <source>
        <dbReference type="SAM" id="MobiDB-lite"/>
    </source>
</evidence>
<evidence type="ECO:0000313" key="4">
    <source>
        <dbReference type="Proteomes" id="UP000054064"/>
    </source>
</evidence>
<organism evidence="3 4">
    <name type="scientific">Buceros rhinoceros silvestris</name>
    <dbReference type="NCBI Taxonomy" id="175836"/>
    <lineage>
        <taxon>Eukaryota</taxon>
        <taxon>Metazoa</taxon>
        <taxon>Chordata</taxon>
        <taxon>Craniata</taxon>
        <taxon>Vertebrata</taxon>
        <taxon>Euteleostomi</taxon>
        <taxon>Archelosauria</taxon>
        <taxon>Archosauria</taxon>
        <taxon>Dinosauria</taxon>
        <taxon>Saurischia</taxon>
        <taxon>Theropoda</taxon>
        <taxon>Coelurosauria</taxon>
        <taxon>Aves</taxon>
        <taxon>Neognathae</taxon>
        <taxon>Neoaves</taxon>
        <taxon>Telluraves</taxon>
        <taxon>Coraciimorphae</taxon>
        <taxon>Bucerotiformes</taxon>
        <taxon>Bucerotidae</taxon>
        <taxon>Buceros</taxon>
    </lineage>
</organism>
<evidence type="ECO:0000259" key="2">
    <source>
        <dbReference type="PROSITE" id="PS51489"/>
    </source>
</evidence>
<dbReference type="PROSITE" id="PS51489">
    <property type="entry name" value="BUB1_N"/>
    <property type="match status" value="1"/>
</dbReference>
<sequence length="1084" mass="121335">MAQECRDEWELSKENVQPLRQGRVMATLQQALAQQETASHTAVQLKKQEFESEIRFYSGDDPLDVWDRYVKWTEQTFPQGGKESNLAAILERAVKALNEQQRYYQDPRYLNLWLKFGNYCNEPLDLYSYLHSQEIGTMLALLYITWAEILEARGSFKKADLIFQEGLQRKAEPLDKLQSHHRQFQTRVSRQTLLGLEETPDENDMELLGAAEPQRSSLADLKGKGKKNMRAPISRVGDALKATNQTRSFQAQTPQLSNNAGFAVFDENSASGPEIPVLTPQPWTAPPAPRAKENELSAGPWNSGRRPRSSANSGVEVPCPLPSFTPYVEESAQQQVMTPCKIEPSINRVLSARKPEKEEDPLQRVQNHQQGAQEKQEVVMYCKDKVYAGVEEFSLEEIRAEIYRKKAKKKMEEEMQAIARKKEEIQRKIEELEKKLKKKDDKQQQPQEQPTEITEASPPLGPQGSTSSSAMGVGEKQPQLESEFQVFEDAKLHKPSCAEAPRRGGAVLDSEDGQEEQRGKASLGKKDVGLLPPPAPVMAFAIFDESSTSANQNISCSADCTQNSAQRPLADRKPSESLTAKENVPPEACDELNGIEPLTEDAIVTGSYKNKTLCANPEDTCDFVRAAHLASTPFHGMVAQRVPAPALSQSVLKEDSPESKSAPLAQETLVCEGAYNEALCVNKLSPIMEASLEDTRSSGGSVSGSSLSSVTQICTVKDLHIPEKLELAQSLPAEVATDSGGDDASRLLWSAEQRKKLLDPLPASLTAALGFHQETDPLPVVELEKDVELGDETYSIKWQYWTSEEYKMVFAILRNFPQLDAKGFVIKVYSQPVPWDFYITLQLQERLTRADFDQSFSESCSCYLYEDGCALLHRDINRFTLGDVIRGRKSVTEEVILFVVYDLLGVVEKLHKAEIVHGDLSPEVFFLGDRICEPFANDEMTRALKIVDFSHSLDLRLQPRGILPNSFPISQTPHGQQLLAKSSLPYQVDLVGVADITHLMLFGDHIQVYQENSIWKISQNVSKTVESDFWSKLFGKILNADGKSTVPLLRELREEMSDMFDGCFQERLCESLAVLGETFLLENF</sequence>
<dbReference type="PANTHER" id="PTHR14030:SF25">
    <property type="entry name" value="MITOTIC CHECKPOINT SERINE_THREONINE-PROTEIN KINASE BUB1 BETA"/>
    <property type="match status" value="1"/>
</dbReference>
<dbReference type="Pfam" id="PF08311">
    <property type="entry name" value="Mad3_BUB1_I"/>
    <property type="match status" value="1"/>
</dbReference>
<dbReference type="SUPFAM" id="SSF56112">
    <property type="entry name" value="Protein kinase-like (PK-like)"/>
    <property type="match status" value="1"/>
</dbReference>
<dbReference type="InterPro" id="IPR011009">
    <property type="entry name" value="Kinase-like_dom_sf"/>
</dbReference>
<dbReference type="InterPro" id="IPR013212">
    <property type="entry name" value="Mad3/Bub1_I"/>
</dbReference>
<dbReference type="InterPro" id="IPR015661">
    <property type="entry name" value="Bub1/Mad3"/>
</dbReference>
<feature type="region of interest" description="Disordered" evidence="1">
    <location>
        <begin position="353"/>
        <end position="373"/>
    </location>
</feature>
<dbReference type="EMBL" id="KL530723">
    <property type="protein sequence ID" value="KFO92679.1"/>
    <property type="molecule type" value="Genomic_DNA"/>
</dbReference>
<dbReference type="GO" id="GO:0051754">
    <property type="term" value="P:meiotic sister chromatid cohesion, centromeric"/>
    <property type="evidence" value="ECO:0007669"/>
    <property type="project" value="TreeGrafter"/>
</dbReference>
<keyword evidence="3" id="KW-0808">Transferase</keyword>
<accession>A0A091HB25</accession>
<dbReference type="GO" id="GO:0005634">
    <property type="term" value="C:nucleus"/>
    <property type="evidence" value="ECO:0007669"/>
    <property type="project" value="TreeGrafter"/>
</dbReference>
<dbReference type="GO" id="GO:0007094">
    <property type="term" value="P:mitotic spindle assembly checkpoint signaling"/>
    <property type="evidence" value="ECO:0007669"/>
    <property type="project" value="InterPro"/>
</dbReference>
<reference evidence="3 4" key="1">
    <citation type="submission" date="2014-04" db="EMBL/GenBank/DDBJ databases">
        <title>Genome evolution of avian class.</title>
        <authorList>
            <person name="Zhang G."/>
            <person name="Li C."/>
        </authorList>
    </citation>
    <scope>NUCLEOTIDE SEQUENCE [LARGE SCALE GENOMIC DNA]</scope>
    <source>
        <strain evidence="3">BGI_N320</strain>
    </source>
</reference>
<feature type="compositionally biased region" description="Basic and acidic residues" evidence="1">
    <location>
        <begin position="434"/>
        <end position="443"/>
    </location>
</feature>
<dbReference type="Gene3D" id="1.10.510.10">
    <property type="entry name" value="Transferase(Phosphotransferase) domain 1"/>
    <property type="match status" value="1"/>
</dbReference>
<feature type="compositionally biased region" description="Basic and acidic residues" evidence="1">
    <location>
        <begin position="515"/>
        <end position="528"/>
    </location>
</feature>
<feature type="region of interest" description="Disordered" evidence="1">
    <location>
        <begin position="562"/>
        <end position="588"/>
    </location>
</feature>
<protein>
    <submittedName>
        <fullName evidence="3">Mitotic checkpoint serine/threonine-protein kinase BUB1 beta</fullName>
    </submittedName>
</protein>
<dbReference type="AlphaFoldDB" id="A0A091HB25"/>
<dbReference type="FunFam" id="1.25.40.430:FF:000002">
    <property type="entry name" value="mitotic checkpoint serine/threonine-protein kinase BUB1 beta"/>
    <property type="match status" value="1"/>
</dbReference>
<dbReference type="FunFam" id="1.10.510.10:FF:001299">
    <property type="entry name" value="BUB1B, mitotic checkpoint serine/threonine kinase"/>
    <property type="match status" value="1"/>
</dbReference>
<feature type="region of interest" description="Disordered" evidence="1">
    <location>
        <begin position="277"/>
        <end position="316"/>
    </location>
</feature>
<feature type="region of interest" description="Disordered" evidence="1">
    <location>
        <begin position="196"/>
        <end position="231"/>
    </location>
</feature>
<feature type="compositionally biased region" description="Polar residues" evidence="1">
    <location>
        <begin position="364"/>
        <end position="373"/>
    </location>
</feature>
<dbReference type="GO" id="GO:0004672">
    <property type="term" value="F:protein kinase activity"/>
    <property type="evidence" value="ECO:0007669"/>
    <property type="project" value="TreeGrafter"/>
</dbReference>
<feature type="non-terminal residue" evidence="3">
    <location>
        <position position="1084"/>
    </location>
</feature>
<dbReference type="SMART" id="SM00777">
    <property type="entry name" value="Mad3_BUB1_I"/>
    <property type="match status" value="1"/>
</dbReference>
<feature type="compositionally biased region" description="Basic and acidic residues" evidence="1">
    <location>
        <begin position="353"/>
        <end position="362"/>
    </location>
</feature>
<feature type="domain" description="BUB1 N-terminal" evidence="2">
    <location>
        <begin position="50"/>
        <end position="208"/>
    </location>
</feature>